<dbReference type="InterPro" id="IPR046947">
    <property type="entry name" value="LytR-like"/>
</dbReference>
<feature type="domain" description="Response regulatory" evidence="4">
    <location>
        <begin position="14"/>
        <end position="132"/>
    </location>
</feature>
<dbReference type="AlphaFoldDB" id="F1T749"/>
<keyword evidence="3" id="KW-0597">Phosphoprotein</keyword>
<dbReference type="PANTHER" id="PTHR37299:SF1">
    <property type="entry name" value="STAGE 0 SPORULATION PROTEIN A HOMOLOG"/>
    <property type="match status" value="1"/>
</dbReference>
<dbReference type="EMBL" id="ACXX02000001">
    <property type="protein sequence ID" value="EGD49297.1"/>
    <property type="molecule type" value="Genomic_DNA"/>
</dbReference>
<sequence length="261" mass="30036">MVINFNLGEVEYLRIAICDDDHGDLLQIASLLESYRRESKAELTYASFQNAIELLVSMENRDYDVLLLDVLMPGMSGMQAAHEIRERNSRIQIVFLTSSPEYAVESYSVRAHHYLLKPASEEKLFPILDNLLYYYKKPEDALCIKTQSSVFSLPYGKIEYIEVIAKKLYFYLTDHGTREVTGRLSDFEQALLKRPGFIKVHRSYLVNLQCVQELRQGELITVSGRRVPVSRAAYPHVRTAYTKFLFSEAEEMEQDGRGGVE</sequence>
<evidence type="ECO:0000313" key="7">
    <source>
        <dbReference type="Proteomes" id="UP000003860"/>
    </source>
</evidence>
<dbReference type="Gene3D" id="3.40.50.2300">
    <property type="match status" value="1"/>
</dbReference>
<dbReference type="PANTHER" id="PTHR37299">
    <property type="entry name" value="TRANSCRIPTIONAL REGULATOR-RELATED"/>
    <property type="match status" value="1"/>
</dbReference>
<dbReference type="PROSITE" id="PS50930">
    <property type="entry name" value="HTH_LYTTR"/>
    <property type="match status" value="1"/>
</dbReference>
<dbReference type="SMART" id="SM00850">
    <property type="entry name" value="LytTR"/>
    <property type="match status" value="1"/>
</dbReference>
<comment type="caution">
    <text evidence="6">The sequence shown here is derived from an EMBL/GenBank/DDBJ whole genome shotgun (WGS) entry which is preliminary data.</text>
</comment>
<name>F1T749_9FIRM</name>
<dbReference type="SUPFAM" id="SSF52172">
    <property type="entry name" value="CheY-like"/>
    <property type="match status" value="1"/>
</dbReference>
<dbReference type="CDD" id="cd00156">
    <property type="entry name" value="REC"/>
    <property type="match status" value="1"/>
</dbReference>
<evidence type="ECO:0000256" key="3">
    <source>
        <dbReference type="PROSITE-ProRule" id="PRU00169"/>
    </source>
</evidence>
<dbReference type="Gene3D" id="2.40.50.1020">
    <property type="entry name" value="LytTr DNA-binding domain"/>
    <property type="match status" value="1"/>
</dbReference>
<dbReference type="STRING" id="588581.Cpap_3729"/>
<organism evidence="6 7">
    <name type="scientific">Ruminiclostridium papyrosolvens DSM 2782</name>
    <dbReference type="NCBI Taxonomy" id="588581"/>
    <lineage>
        <taxon>Bacteria</taxon>
        <taxon>Bacillati</taxon>
        <taxon>Bacillota</taxon>
        <taxon>Clostridia</taxon>
        <taxon>Eubacteriales</taxon>
        <taxon>Oscillospiraceae</taxon>
        <taxon>Ruminiclostridium</taxon>
    </lineage>
</organism>
<dbReference type="Proteomes" id="UP000003860">
    <property type="component" value="Unassembled WGS sequence"/>
</dbReference>
<dbReference type="GO" id="GO:0000156">
    <property type="term" value="F:phosphorelay response regulator activity"/>
    <property type="evidence" value="ECO:0007669"/>
    <property type="project" value="InterPro"/>
</dbReference>
<accession>F1T749</accession>
<feature type="modified residue" description="4-aspartylphosphate" evidence="3">
    <location>
        <position position="69"/>
    </location>
</feature>
<keyword evidence="7" id="KW-1185">Reference proteome</keyword>
<evidence type="ECO:0000256" key="2">
    <source>
        <dbReference type="ARBA" id="ARBA00024867"/>
    </source>
</evidence>
<evidence type="ECO:0000259" key="5">
    <source>
        <dbReference type="PROSITE" id="PS50930"/>
    </source>
</evidence>
<dbReference type="InterPro" id="IPR001789">
    <property type="entry name" value="Sig_transdc_resp-reg_receiver"/>
</dbReference>
<proteinExistence type="predicted"/>
<reference evidence="6" key="1">
    <citation type="submission" date="2009-07" db="EMBL/GenBank/DDBJ databases">
        <authorList>
            <consortium name="US DOE Joint Genome Institute (JGI-PGF)"/>
            <person name="Lucas S."/>
            <person name="Copeland A."/>
            <person name="Lapidus A."/>
            <person name="Glavina del Rio T."/>
            <person name="Tice H."/>
            <person name="Bruce D."/>
            <person name="Goodwin L."/>
            <person name="Pitluck S."/>
            <person name="Larimer F."/>
            <person name="Land M.L."/>
            <person name="Mouttaki H."/>
            <person name="He Z."/>
            <person name="Zhou J."/>
            <person name="Hemme C.L."/>
        </authorList>
    </citation>
    <scope>NUCLEOTIDE SEQUENCE [LARGE SCALE GENOMIC DNA]</scope>
    <source>
        <strain evidence="6">DSM 2782</strain>
    </source>
</reference>
<dbReference type="Pfam" id="PF04397">
    <property type="entry name" value="LytTR"/>
    <property type="match status" value="1"/>
</dbReference>
<gene>
    <name evidence="6" type="ORF">Cpap_3729</name>
</gene>
<comment type="function">
    <text evidence="2">May play the central regulatory role in sporulation. It may be an element of the effector pathway responsible for the activation of sporulation genes in response to nutritional stress. Spo0A may act in concert with spo0H (a sigma factor) to control the expression of some genes that are critical to the sporulation process.</text>
</comment>
<evidence type="ECO:0000259" key="4">
    <source>
        <dbReference type="PROSITE" id="PS50110"/>
    </source>
</evidence>
<evidence type="ECO:0000313" key="6">
    <source>
        <dbReference type="EMBL" id="EGD49297.1"/>
    </source>
</evidence>
<dbReference type="Pfam" id="PF00072">
    <property type="entry name" value="Response_reg"/>
    <property type="match status" value="1"/>
</dbReference>
<evidence type="ECO:0000256" key="1">
    <source>
        <dbReference type="ARBA" id="ARBA00018672"/>
    </source>
</evidence>
<feature type="domain" description="HTH LytTR-type" evidence="5">
    <location>
        <begin position="142"/>
        <end position="243"/>
    </location>
</feature>
<dbReference type="InterPro" id="IPR011006">
    <property type="entry name" value="CheY-like_superfamily"/>
</dbReference>
<dbReference type="SMART" id="SM00448">
    <property type="entry name" value="REC"/>
    <property type="match status" value="1"/>
</dbReference>
<dbReference type="PROSITE" id="PS50110">
    <property type="entry name" value="RESPONSE_REGULATORY"/>
    <property type="match status" value="1"/>
</dbReference>
<dbReference type="eggNOG" id="COG3279">
    <property type="taxonomic scope" value="Bacteria"/>
</dbReference>
<dbReference type="InterPro" id="IPR007492">
    <property type="entry name" value="LytTR_DNA-bd_dom"/>
</dbReference>
<reference evidence="6" key="2">
    <citation type="submission" date="2011-01" db="EMBL/GenBank/DDBJ databases">
        <title>The Non-contiguous Finished genome of Clostridium papyrosolvens.</title>
        <authorList>
            <person name="Lucas S."/>
            <person name="Copeland A."/>
            <person name="Lapidus A."/>
            <person name="Cheng J.-F."/>
            <person name="Goodwin L."/>
            <person name="Pitluck S."/>
            <person name="Misra M."/>
            <person name="Chertkov O."/>
            <person name="Detter J.C."/>
            <person name="Han C."/>
            <person name="Tapia R."/>
            <person name="Land M."/>
            <person name="Hauser L."/>
            <person name="Kyrpides N."/>
            <person name="Ivanova N."/>
            <person name="Pagani I."/>
            <person name="Mouttaki H."/>
            <person name="He Z."/>
            <person name="Zhou J."/>
            <person name="Hemme C.L."/>
            <person name="Woyke T."/>
        </authorList>
    </citation>
    <scope>NUCLEOTIDE SEQUENCE [LARGE SCALE GENOMIC DNA]</scope>
    <source>
        <strain evidence="6">DSM 2782</strain>
    </source>
</reference>
<protein>
    <recommendedName>
        <fullName evidence="1">Stage 0 sporulation protein A homolog</fullName>
    </recommendedName>
</protein>
<dbReference type="GO" id="GO:0003677">
    <property type="term" value="F:DNA binding"/>
    <property type="evidence" value="ECO:0007669"/>
    <property type="project" value="InterPro"/>
</dbReference>